<evidence type="ECO:0000256" key="2">
    <source>
        <dbReference type="ARBA" id="ARBA00022723"/>
    </source>
</evidence>
<sequence length="265" mass="29651">MFIDTHTHLYDEETIEAQDAHIRRALAAGVNKMYMPNCDSGTVEGMLDIAARFPGNCFPMAGLHPCYVKENFREELARVKQELETRPYVAVGEVGLDFYWDRTHAQEQKVTFEQQIDWAMELGLPVIIHSRSSTKECSDIVARKQNGSLVTVFHCYSGTVEEALRICDMGGYLGIGGVVTFKKSILPDVLRAVPISSIVLETDAPYLAPVPYRGKRNESTYIPLIAEKVAELYEMSLADVARITSENAEKIFGNTKMDSLHLQPS</sequence>
<dbReference type="PROSITE" id="PS01091">
    <property type="entry name" value="TATD_3"/>
    <property type="match status" value="1"/>
</dbReference>
<evidence type="ECO:0000313" key="4">
    <source>
        <dbReference type="EMBL" id="GAA4448940.1"/>
    </source>
</evidence>
<dbReference type="InterPro" id="IPR001130">
    <property type="entry name" value="TatD-like"/>
</dbReference>
<dbReference type="Gene3D" id="3.20.20.140">
    <property type="entry name" value="Metal-dependent hydrolases"/>
    <property type="match status" value="1"/>
</dbReference>
<reference evidence="5" key="1">
    <citation type="journal article" date="2019" name="Int. J. Syst. Evol. Microbiol.">
        <title>The Global Catalogue of Microorganisms (GCM) 10K type strain sequencing project: providing services to taxonomists for standard genome sequencing and annotation.</title>
        <authorList>
            <consortium name="The Broad Institute Genomics Platform"/>
            <consortium name="The Broad Institute Genome Sequencing Center for Infectious Disease"/>
            <person name="Wu L."/>
            <person name="Ma J."/>
        </authorList>
    </citation>
    <scope>NUCLEOTIDE SEQUENCE [LARGE SCALE GENOMIC DNA]</scope>
    <source>
        <strain evidence="5">JCM 31921</strain>
    </source>
</reference>
<evidence type="ECO:0000256" key="3">
    <source>
        <dbReference type="ARBA" id="ARBA00022801"/>
    </source>
</evidence>
<dbReference type="PANTHER" id="PTHR46124">
    <property type="entry name" value="D-AMINOACYL-TRNA DEACYLASE"/>
    <property type="match status" value="1"/>
</dbReference>
<keyword evidence="3 4" id="KW-0378">Hydrolase</keyword>
<proteinExistence type="inferred from homology"/>
<accession>A0ABP8MH94</accession>
<dbReference type="RefSeq" id="WP_344821822.1">
    <property type="nucleotide sequence ID" value="NZ_BAABEZ010000001.1"/>
</dbReference>
<evidence type="ECO:0000313" key="5">
    <source>
        <dbReference type="Proteomes" id="UP001501410"/>
    </source>
</evidence>
<dbReference type="Pfam" id="PF01026">
    <property type="entry name" value="TatD_DNase"/>
    <property type="match status" value="1"/>
</dbReference>
<gene>
    <name evidence="4" type="ORF">GCM10023092_02310</name>
</gene>
<dbReference type="InterPro" id="IPR015991">
    <property type="entry name" value="TatD/YcfH-like"/>
</dbReference>
<comment type="caution">
    <text evidence="4">The sequence shown here is derived from an EMBL/GenBank/DDBJ whole genome shotgun (WGS) entry which is preliminary data.</text>
</comment>
<dbReference type="InterPro" id="IPR032466">
    <property type="entry name" value="Metal_Hydrolase"/>
</dbReference>
<dbReference type="PIRSF" id="PIRSF005902">
    <property type="entry name" value="DNase_TatD"/>
    <property type="match status" value="1"/>
</dbReference>
<dbReference type="EMBL" id="BAABEZ010000001">
    <property type="protein sequence ID" value="GAA4448940.1"/>
    <property type="molecule type" value="Genomic_DNA"/>
</dbReference>
<keyword evidence="2" id="KW-0479">Metal-binding</keyword>
<dbReference type="PANTHER" id="PTHR46124:SF4">
    <property type="entry name" value="HYDROLASE TATD"/>
    <property type="match status" value="1"/>
</dbReference>
<protein>
    <submittedName>
        <fullName evidence="4">TatD family hydrolase</fullName>
    </submittedName>
</protein>
<dbReference type="GO" id="GO:0016787">
    <property type="term" value="F:hydrolase activity"/>
    <property type="evidence" value="ECO:0007669"/>
    <property type="project" value="UniProtKB-KW"/>
</dbReference>
<evidence type="ECO:0000256" key="1">
    <source>
        <dbReference type="ARBA" id="ARBA00009275"/>
    </source>
</evidence>
<comment type="similarity">
    <text evidence="1">Belongs to the metallo-dependent hydrolases superfamily. TatD-type hydrolase family.</text>
</comment>
<organism evidence="4 5">
    <name type="scientific">Rurimicrobium arvi</name>
    <dbReference type="NCBI Taxonomy" id="2049916"/>
    <lineage>
        <taxon>Bacteria</taxon>
        <taxon>Pseudomonadati</taxon>
        <taxon>Bacteroidota</taxon>
        <taxon>Chitinophagia</taxon>
        <taxon>Chitinophagales</taxon>
        <taxon>Chitinophagaceae</taxon>
        <taxon>Rurimicrobium</taxon>
    </lineage>
</organism>
<dbReference type="NCBIfam" id="TIGR00010">
    <property type="entry name" value="YchF/TatD family DNA exonuclease"/>
    <property type="match status" value="1"/>
</dbReference>
<dbReference type="InterPro" id="IPR018228">
    <property type="entry name" value="DNase_TatD-rel_CS"/>
</dbReference>
<dbReference type="SUPFAM" id="SSF51556">
    <property type="entry name" value="Metallo-dependent hydrolases"/>
    <property type="match status" value="1"/>
</dbReference>
<dbReference type="CDD" id="cd01310">
    <property type="entry name" value="TatD_DNAse"/>
    <property type="match status" value="1"/>
</dbReference>
<keyword evidence="5" id="KW-1185">Reference proteome</keyword>
<name>A0ABP8MH94_9BACT</name>
<dbReference type="Proteomes" id="UP001501410">
    <property type="component" value="Unassembled WGS sequence"/>
</dbReference>